<comment type="caution">
    <text evidence="1">The sequence shown here is derived from an EMBL/GenBank/DDBJ whole genome shotgun (WGS) entry which is preliminary data.</text>
</comment>
<dbReference type="InterPro" id="IPR011042">
    <property type="entry name" value="6-blade_b-propeller_TolB-like"/>
</dbReference>
<evidence type="ECO:0008006" key="2">
    <source>
        <dbReference type="Google" id="ProtNLM"/>
    </source>
</evidence>
<reference evidence="1" key="1">
    <citation type="submission" date="2019-08" db="EMBL/GenBank/DDBJ databases">
        <authorList>
            <person name="Kucharzyk K."/>
            <person name="Murdoch R.W."/>
            <person name="Higgins S."/>
            <person name="Loffler F."/>
        </authorList>
    </citation>
    <scope>NUCLEOTIDE SEQUENCE</scope>
</reference>
<dbReference type="EMBL" id="VSSQ01014501">
    <property type="protein sequence ID" value="MPM53789.1"/>
    <property type="molecule type" value="Genomic_DNA"/>
</dbReference>
<sequence length="385" mass="44928">MKNRFYLVLLLLLPVFSCQNAKIDCEIINYEEPSDQSLFFSDFVDSIALIQLDSCSDSYLTNEAILIPHDTSFYILNMRLQYQGFAPKAGVVIKFSSDGKFAGLIGDDGDGDGKYSCPTNFFINSDTLCVVTDRDKYIHYFKTNGEFIAKTPVPYTAFKQVYKYSDNRYLVYLNLNNKIRDERLVVLDKEGKEIDAFLPKKTKACSFFEQRSVFTKYGDEIMLREFYIDTIYQYNQEKGLSPRLMVEFGEKKIYKDKYFKTQGDLEAYVQLLEKPFAGIDDYLESNNYFIIKILDNISFNNYRWVYGLKDKTGNQVKWFEFNKENTFLASSLQYLDGNKLYFMAQAKEFTKVDSNFRSKLKHPESLERINSEGNSVVVVMNLKYF</sequence>
<accession>A0A645AKX5</accession>
<gene>
    <name evidence="1" type="ORF">SDC9_100558</name>
</gene>
<evidence type="ECO:0000313" key="1">
    <source>
        <dbReference type="EMBL" id="MPM53789.1"/>
    </source>
</evidence>
<dbReference type="AlphaFoldDB" id="A0A645AKX5"/>
<proteinExistence type="predicted"/>
<dbReference type="Gene3D" id="2.120.10.30">
    <property type="entry name" value="TolB, C-terminal domain"/>
    <property type="match status" value="1"/>
</dbReference>
<organism evidence="1">
    <name type="scientific">bioreactor metagenome</name>
    <dbReference type="NCBI Taxonomy" id="1076179"/>
    <lineage>
        <taxon>unclassified sequences</taxon>
        <taxon>metagenomes</taxon>
        <taxon>ecological metagenomes</taxon>
    </lineage>
</organism>
<name>A0A645AKX5_9ZZZZ</name>
<dbReference type="Pfam" id="PF17170">
    <property type="entry name" value="DUF5128"/>
    <property type="match status" value="1"/>
</dbReference>
<protein>
    <recommendedName>
        <fullName evidence="2">6-bladed beta-propeller</fullName>
    </recommendedName>
</protein>